<dbReference type="PROSITE" id="PS50109">
    <property type="entry name" value="HIS_KIN"/>
    <property type="match status" value="1"/>
</dbReference>
<dbReference type="CDD" id="cd00082">
    <property type="entry name" value="HisKA"/>
    <property type="match status" value="1"/>
</dbReference>
<dbReference type="InterPro" id="IPR005467">
    <property type="entry name" value="His_kinase_dom"/>
</dbReference>
<comment type="catalytic activity">
    <reaction evidence="1">
        <text>ATP + protein L-histidine = ADP + protein N-phospho-L-histidine.</text>
        <dbReference type="EC" id="2.7.13.3"/>
    </reaction>
</comment>
<dbReference type="SMART" id="SM00388">
    <property type="entry name" value="HisKA"/>
    <property type="match status" value="1"/>
</dbReference>
<keyword evidence="4" id="KW-0808">Transferase</keyword>
<evidence type="ECO:0000256" key="5">
    <source>
        <dbReference type="ARBA" id="ARBA00022741"/>
    </source>
</evidence>
<accession>A0A5C4S1K7</accession>
<dbReference type="GO" id="GO:0000155">
    <property type="term" value="F:phosphorelay sensor kinase activity"/>
    <property type="evidence" value="ECO:0007669"/>
    <property type="project" value="InterPro"/>
</dbReference>
<dbReference type="NCBIfam" id="TIGR00229">
    <property type="entry name" value="sensory_box"/>
    <property type="match status" value="1"/>
</dbReference>
<dbReference type="EMBL" id="VDCI01000003">
    <property type="protein sequence ID" value="TNJ36992.1"/>
    <property type="molecule type" value="Genomic_DNA"/>
</dbReference>
<keyword evidence="6" id="KW-0418">Kinase</keyword>
<dbReference type="InterPro" id="IPR000014">
    <property type="entry name" value="PAS"/>
</dbReference>
<evidence type="ECO:0000256" key="2">
    <source>
        <dbReference type="ARBA" id="ARBA00012438"/>
    </source>
</evidence>
<keyword evidence="7" id="KW-0067">ATP-binding</keyword>
<keyword evidence="8" id="KW-0902">Two-component regulatory system</keyword>
<sequence>MSGHFTGIAPLLLDNCTAYKAVFENAGDAILLLQGRTILECNRMALDLFGCRSKEDIVGNDISRFSPAIQPDGTDSISEAEMVIRDVERGIPQAFEWQHKRSDGTLFYAEVNLERLMLEDASCFIAIVRDISAWKKKEGLLRDALSRKDDFIANFSHELRTSLFSILGFTTIIKKEEQTLEREKMAEFLSIIHLESLKLSSLVEDVLSISRINSGKDSFRKRVIDLEVVLDEIMGALQISADEKRIQLSLHAGEKGASVLADPDAIKQLFTNLVNNALKFTPAEGMVTITMSVEMDTSKVVVEVKDTGIGIPAGEIPNIFERFYRVRRDGLDIEGNGLGLAIVEKILRLHDGQIEVESREGEGTTMKISLPLAT</sequence>
<gene>
    <name evidence="10" type="ORF">FGF68_05305</name>
</gene>
<evidence type="ECO:0000256" key="3">
    <source>
        <dbReference type="ARBA" id="ARBA00022553"/>
    </source>
</evidence>
<dbReference type="InterPro" id="IPR004358">
    <property type="entry name" value="Sig_transdc_His_kin-like_C"/>
</dbReference>
<dbReference type="SMART" id="SM00091">
    <property type="entry name" value="PAS"/>
    <property type="match status" value="1"/>
</dbReference>
<organism evidence="10 11">
    <name type="scientific">Prosthecochloris vibrioformis</name>
    <name type="common">Chlorobium vibrioforme</name>
    <dbReference type="NCBI Taxonomy" id="1098"/>
    <lineage>
        <taxon>Bacteria</taxon>
        <taxon>Pseudomonadati</taxon>
        <taxon>Chlorobiota</taxon>
        <taxon>Chlorobiia</taxon>
        <taxon>Chlorobiales</taxon>
        <taxon>Chlorobiaceae</taxon>
        <taxon>Prosthecochloris</taxon>
    </lineage>
</organism>
<dbReference type="Gene3D" id="1.10.287.130">
    <property type="match status" value="1"/>
</dbReference>
<dbReference type="SUPFAM" id="SSF47384">
    <property type="entry name" value="Homodimeric domain of signal transducing histidine kinase"/>
    <property type="match status" value="1"/>
</dbReference>
<dbReference type="CDD" id="cd00130">
    <property type="entry name" value="PAS"/>
    <property type="match status" value="1"/>
</dbReference>
<keyword evidence="5" id="KW-0547">Nucleotide-binding</keyword>
<feature type="domain" description="Histidine kinase" evidence="9">
    <location>
        <begin position="154"/>
        <end position="374"/>
    </location>
</feature>
<dbReference type="SUPFAM" id="SSF55874">
    <property type="entry name" value="ATPase domain of HSP90 chaperone/DNA topoisomerase II/histidine kinase"/>
    <property type="match status" value="1"/>
</dbReference>
<proteinExistence type="predicted"/>
<evidence type="ECO:0000256" key="7">
    <source>
        <dbReference type="ARBA" id="ARBA00022840"/>
    </source>
</evidence>
<evidence type="ECO:0000313" key="11">
    <source>
        <dbReference type="Proteomes" id="UP000309544"/>
    </source>
</evidence>
<evidence type="ECO:0000259" key="9">
    <source>
        <dbReference type="PROSITE" id="PS50109"/>
    </source>
</evidence>
<dbReference type="EC" id="2.7.13.3" evidence="2"/>
<protein>
    <recommendedName>
        <fullName evidence="2">histidine kinase</fullName>
        <ecNumber evidence="2">2.7.13.3</ecNumber>
    </recommendedName>
</protein>
<dbReference type="SUPFAM" id="SSF55785">
    <property type="entry name" value="PYP-like sensor domain (PAS domain)"/>
    <property type="match status" value="1"/>
</dbReference>
<evidence type="ECO:0000256" key="4">
    <source>
        <dbReference type="ARBA" id="ARBA00022679"/>
    </source>
</evidence>
<dbReference type="Pfam" id="PF00512">
    <property type="entry name" value="HisKA"/>
    <property type="match status" value="1"/>
</dbReference>
<dbReference type="PANTHER" id="PTHR43711:SF26">
    <property type="entry name" value="SENSOR HISTIDINE KINASE RCSC"/>
    <property type="match status" value="1"/>
</dbReference>
<dbReference type="RefSeq" id="WP_068867142.1">
    <property type="nucleotide sequence ID" value="NZ_VDCI01000003.1"/>
</dbReference>
<dbReference type="InterPro" id="IPR003661">
    <property type="entry name" value="HisK_dim/P_dom"/>
</dbReference>
<dbReference type="InterPro" id="IPR003594">
    <property type="entry name" value="HATPase_dom"/>
</dbReference>
<reference evidence="10 11" key="1">
    <citation type="submission" date="2019-05" db="EMBL/GenBank/DDBJ databases">
        <title>Draft Whole-Genome sequence of the green sulfur bacterium Prosthecochloris vibrioformis DSM 260.</title>
        <authorList>
            <person name="Meyer T.E."/>
            <person name="Kyndt J.A."/>
        </authorList>
    </citation>
    <scope>NUCLEOTIDE SEQUENCE [LARGE SCALE GENOMIC DNA]</scope>
    <source>
        <strain evidence="10 11">DSM 260</strain>
    </source>
</reference>
<dbReference type="Gene3D" id="3.30.450.20">
    <property type="entry name" value="PAS domain"/>
    <property type="match status" value="1"/>
</dbReference>
<dbReference type="Pfam" id="PF13426">
    <property type="entry name" value="PAS_9"/>
    <property type="match status" value="1"/>
</dbReference>
<dbReference type="CDD" id="cd00075">
    <property type="entry name" value="HATPase"/>
    <property type="match status" value="1"/>
</dbReference>
<dbReference type="InterPro" id="IPR050736">
    <property type="entry name" value="Sensor_HK_Regulatory"/>
</dbReference>
<dbReference type="SMART" id="SM00387">
    <property type="entry name" value="HATPase_c"/>
    <property type="match status" value="1"/>
</dbReference>
<dbReference type="Gene3D" id="3.30.565.10">
    <property type="entry name" value="Histidine kinase-like ATPase, C-terminal domain"/>
    <property type="match status" value="1"/>
</dbReference>
<dbReference type="PRINTS" id="PR00344">
    <property type="entry name" value="BCTRLSENSOR"/>
</dbReference>
<evidence type="ECO:0000256" key="6">
    <source>
        <dbReference type="ARBA" id="ARBA00022777"/>
    </source>
</evidence>
<dbReference type="InterPro" id="IPR036890">
    <property type="entry name" value="HATPase_C_sf"/>
</dbReference>
<name>A0A5C4S1K7_PROVB</name>
<comment type="caution">
    <text evidence="10">The sequence shown here is derived from an EMBL/GenBank/DDBJ whole genome shotgun (WGS) entry which is preliminary data.</text>
</comment>
<dbReference type="FunFam" id="3.30.565.10:FF:000037">
    <property type="entry name" value="Hybrid sensor histidine kinase/response regulator"/>
    <property type="match status" value="1"/>
</dbReference>
<dbReference type="Pfam" id="PF02518">
    <property type="entry name" value="HATPase_c"/>
    <property type="match status" value="1"/>
</dbReference>
<evidence type="ECO:0000313" key="10">
    <source>
        <dbReference type="EMBL" id="TNJ36992.1"/>
    </source>
</evidence>
<dbReference type="InterPro" id="IPR036097">
    <property type="entry name" value="HisK_dim/P_sf"/>
</dbReference>
<dbReference type="AlphaFoldDB" id="A0A5C4S1K7"/>
<dbReference type="InterPro" id="IPR035965">
    <property type="entry name" value="PAS-like_dom_sf"/>
</dbReference>
<dbReference type="PANTHER" id="PTHR43711">
    <property type="entry name" value="TWO-COMPONENT HISTIDINE KINASE"/>
    <property type="match status" value="1"/>
</dbReference>
<keyword evidence="11" id="KW-1185">Reference proteome</keyword>
<dbReference type="GO" id="GO:0005524">
    <property type="term" value="F:ATP binding"/>
    <property type="evidence" value="ECO:0007669"/>
    <property type="project" value="UniProtKB-KW"/>
</dbReference>
<evidence type="ECO:0000256" key="1">
    <source>
        <dbReference type="ARBA" id="ARBA00000085"/>
    </source>
</evidence>
<dbReference type="Proteomes" id="UP000309544">
    <property type="component" value="Unassembled WGS sequence"/>
</dbReference>
<keyword evidence="3" id="KW-0597">Phosphoprotein</keyword>
<evidence type="ECO:0000256" key="8">
    <source>
        <dbReference type="ARBA" id="ARBA00023012"/>
    </source>
</evidence>